<dbReference type="PROSITE" id="PS00211">
    <property type="entry name" value="ABC_TRANSPORTER_1"/>
    <property type="match status" value="1"/>
</dbReference>
<keyword evidence="2" id="KW-0547">Nucleotide-binding</keyword>
<dbReference type="eggNOG" id="COG1131">
    <property type="taxonomic scope" value="Bacteria"/>
</dbReference>
<keyword evidence="6" id="KW-1185">Reference proteome</keyword>
<dbReference type="EMBL" id="ACJM01000003">
    <property type="protein sequence ID" value="EEG78473.1"/>
    <property type="molecule type" value="Genomic_DNA"/>
</dbReference>
<feature type="domain" description="ABC transporter" evidence="4">
    <location>
        <begin position="6"/>
        <end position="236"/>
    </location>
</feature>
<dbReference type="STRING" id="555088.DealDRAFT_0888"/>
<dbReference type="InterPro" id="IPR027417">
    <property type="entry name" value="P-loop_NTPase"/>
</dbReference>
<dbReference type="AlphaFoldDB" id="C0GEH9"/>
<keyword evidence="1" id="KW-0813">Transport</keyword>
<sequence length="260" mass="28715">MDEVLIHTKGLTKRYGASTVVDSLNLEVKAGEIYGFLGPNGAGKTTTIRMLTGLLDASEGEAYICGFHNDREAAQAKAMMAYVPDQPKLYGKLTAKEFLHMVAALYRISKDIYLERAEELMAMFGLRERADELLEGYSHGMRQKVVLAAALIHQPRVILLDEPTVGLDPASARLLKDVLQELARQGAAVFVSTHILEIAERMCHRVGILKEGKLIAQGTPEELRKKVKHSEGSLEDIFLELTGGHETAELIKCLEEENSL</sequence>
<evidence type="ECO:0000256" key="1">
    <source>
        <dbReference type="ARBA" id="ARBA00022448"/>
    </source>
</evidence>
<dbReference type="Proteomes" id="UP000006443">
    <property type="component" value="Unassembled WGS sequence"/>
</dbReference>
<proteinExistence type="predicted"/>
<protein>
    <submittedName>
        <fullName evidence="5">ABC transporter related protein</fullName>
    </submittedName>
</protein>
<dbReference type="RefSeq" id="WP_008515236.1">
    <property type="nucleotide sequence ID" value="NZ_ACJM01000003.1"/>
</dbReference>
<dbReference type="SUPFAM" id="SSF52540">
    <property type="entry name" value="P-loop containing nucleoside triphosphate hydrolases"/>
    <property type="match status" value="1"/>
</dbReference>
<dbReference type="InterPro" id="IPR003439">
    <property type="entry name" value="ABC_transporter-like_ATP-bd"/>
</dbReference>
<dbReference type="PROSITE" id="PS50893">
    <property type="entry name" value="ABC_TRANSPORTER_2"/>
    <property type="match status" value="1"/>
</dbReference>
<evidence type="ECO:0000313" key="5">
    <source>
        <dbReference type="EMBL" id="EEG78473.1"/>
    </source>
</evidence>
<dbReference type="OrthoDB" id="1805624at2"/>
<dbReference type="PANTHER" id="PTHR42939:SF1">
    <property type="entry name" value="ABC TRANSPORTER ATP-BINDING PROTEIN ALBC-RELATED"/>
    <property type="match status" value="1"/>
</dbReference>
<evidence type="ECO:0000259" key="4">
    <source>
        <dbReference type="PROSITE" id="PS50893"/>
    </source>
</evidence>
<accession>C0GEH9</accession>
<evidence type="ECO:0000256" key="2">
    <source>
        <dbReference type="ARBA" id="ARBA00022741"/>
    </source>
</evidence>
<dbReference type="GO" id="GO:0005524">
    <property type="term" value="F:ATP binding"/>
    <property type="evidence" value="ECO:0007669"/>
    <property type="project" value="UniProtKB-KW"/>
</dbReference>
<dbReference type="Gene3D" id="3.40.50.300">
    <property type="entry name" value="P-loop containing nucleotide triphosphate hydrolases"/>
    <property type="match status" value="1"/>
</dbReference>
<evidence type="ECO:0000256" key="3">
    <source>
        <dbReference type="ARBA" id="ARBA00022840"/>
    </source>
</evidence>
<name>C0GEH9_DETAL</name>
<keyword evidence="3" id="KW-0067">ATP-binding</keyword>
<organism evidence="5 6">
    <name type="scientific">Dethiobacter alkaliphilus AHT 1</name>
    <dbReference type="NCBI Taxonomy" id="555088"/>
    <lineage>
        <taxon>Bacteria</taxon>
        <taxon>Bacillati</taxon>
        <taxon>Bacillota</taxon>
        <taxon>Dethiobacteria</taxon>
        <taxon>Dethiobacterales</taxon>
        <taxon>Dethiobacteraceae</taxon>
        <taxon>Dethiobacter</taxon>
    </lineage>
</organism>
<dbReference type="InterPro" id="IPR017871">
    <property type="entry name" value="ABC_transporter-like_CS"/>
</dbReference>
<dbReference type="PANTHER" id="PTHR42939">
    <property type="entry name" value="ABC TRANSPORTER ATP-BINDING PROTEIN ALBC-RELATED"/>
    <property type="match status" value="1"/>
</dbReference>
<reference evidence="5 6" key="1">
    <citation type="submission" date="2009-02" db="EMBL/GenBank/DDBJ databases">
        <title>Sequencing of the draft genome and assembly of Dethiobacter alkaliphilus AHT 1.</title>
        <authorList>
            <consortium name="US DOE Joint Genome Institute (JGI-PGF)"/>
            <person name="Lucas S."/>
            <person name="Copeland A."/>
            <person name="Lapidus A."/>
            <person name="Glavina del Rio T."/>
            <person name="Dalin E."/>
            <person name="Tice H."/>
            <person name="Bruce D."/>
            <person name="Goodwin L."/>
            <person name="Pitluck S."/>
            <person name="Larimer F."/>
            <person name="Land M.L."/>
            <person name="Hauser L."/>
            <person name="Muyzer G."/>
        </authorList>
    </citation>
    <scope>NUCLEOTIDE SEQUENCE [LARGE SCALE GENOMIC DNA]</scope>
    <source>
        <strain evidence="5 6">AHT 1</strain>
    </source>
</reference>
<gene>
    <name evidence="5" type="ORF">DealDRAFT_0888</name>
</gene>
<dbReference type="Pfam" id="PF00005">
    <property type="entry name" value="ABC_tran"/>
    <property type="match status" value="1"/>
</dbReference>
<dbReference type="SMART" id="SM00382">
    <property type="entry name" value="AAA"/>
    <property type="match status" value="1"/>
</dbReference>
<comment type="caution">
    <text evidence="5">The sequence shown here is derived from an EMBL/GenBank/DDBJ whole genome shotgun (WGS) entry which is preliminary data.</text>
</comment>
<dbReference type="InterPro" id="IPR003593">
    <property type="entry name" value="AAA+_ATPase"/>
</dbReference>
<dbReference type="GO" id="GO:0016887">
    <property type="term" value="F:ATP hydrolysis activity"/>
    <property type="evidence" value="ECO:0007669"/>
    <property type="project" value="InterPro"/>
</dbReference>
<evidence type="ECO:0000313" key="6">
    <source>
        <dbReference type="Proteomes" id="UP000006443"/>
    </source>
</evidence>
<dbReference type="InterPro" id="IPR051782">
    <property type="entry name" value="ABC_Transporter_VariousFunc"/>
</dbReference>
<dbReference type="CDD" id="cd03230">
    <property type="entry name" value="ABC_DR_subfamily_A"/>
    <property type="match status" value="1"/>
</dbReference>